<dbReference type="Gene3D" id="3.20.20.80">
    <property type="entry name" value="Glycosidases"/>
    <property type="match status" value="1"/>
</dbReference>
<dbReference type="OrthoDB" id="7091130at2759"/>
<evidence type="ECO:0000313" key="3">
    <source>
        <dbReference type="Proteomes" id="UP001107558"/>
    </source>
</evidence>
<dbReference type="AlphaFoldDB" id="A0A9J6C823"/>
<dbReference type="EMBL" id="JADBJN010000002">
    <property type="protein sequence ID" value="KAG5678111.1"/>
    <property type="molecule type" value="Genomic_DNA"/>
</dbReference>
<evidence type="ECO:0000256" key="1">
    <source>
        <dbReference type="ARBA" id="ARBA00022729"/>
    </source>
</evidence>
<protein>
    <submittedName>
        <fullName evidence="2">Uncharacterized protein</fullName>
    </submittedName>
</protein>
<accession>A0A9J6C823</accession>
<keyword evidence="1" id="KW-0732">Signal</keyword>
<sequence>MNHLVNLGVAGFRMDACEFLFAFWEHIKPEDLRIIFGSVKPLSSENGFPQGSRHFFFQQVIEVDVEAIKRQENIVLGTITKFSYSIQLGQLLTACLSMMDNVQEIV</sequence>
<proteinExistence type="predicted"/>
<evidence type="ECO:0000313" key="2">
    <source>
        <dbReference type="EMBL" id="KAG5678111.1"/>
    </source>
</evidence>
<dbReference type="SUPFAM" id="SSF51445">
    <property type="entry name" value="(Trans)glycosidases"/>
    <property type="match status" value="1"/>
</dbReference>
<reference evidence="2" key="1">
    <citation type="submission" date="2021-03" db="EMBL/GenBank/DDBJ databases">
        <title>Chromosome level genome of the anhydrobiotic midge Polypedilum vanderplanki.</title>
        <authorList>
            <person name="Yoshida Y."/>
            <person name="Kikawada T."/>
            <person name="Gusev O."/>
        </authorList>
    </citation>
    <scope>NUCLEOTIDE SEQUENCE</scope>
    <source>
        <strain evidence="2">NIAS01</strain>
        <tissue evidence="2">Whole body or cell culture</tissue>
    </source>
</reference>
<dbReference type="InterPro" id="IPR017853">
    <property type="entry name" value="GH"/>
</dbReference>
<organism evidence="2 3">
    <name type="scientific">Polypedilum vanderplanki</name>
    <name type="common">Sleeping chironomid midge</name>
    <dbReference type="NCBI Taxonomy" id="319348"/>
    <lineage>
        <taxon>Eukaryota</taxon>
        <taxon>Metazoa</taxon>
        <taxon>Ecdysozoa</taxon>
        <taxon>Arthropoda</taxon>
        <taxon>Hexapoda</taxon>
        <taxon>Insecta</taxon>
        <taxon>Pterygota</taxon>
        <taxon>Neoptera</taxon>
        <taxon>Endopterygota</taxon>
        <taxon>Diptera</taxon>
        <taxon>Nematocera</taxon>
        <taxon>Chironomoidea</taxon>
        <taxon>Chironomidae</taxon>
        <taxon>Chironominae</taxon>
        <taxon>Polypedilum</taxon>
        <taxon>Polypedilum</taxon>
    </lineage>
</organism>
<comment type="caution">
    <text evidence="2">The sequence shown here is derived from an EMBL/GenBank/DDBJ whole genome shotgun (WGS) entry which is preliminary data.</text>
</comment>
<name>A0A9J6C823_POLVA</name>
<dbReference type="Proteomes" id="UP001107558">
    <property type="component" value="Chromosome 2"/>
</dbReference>
<gene>
    <name evidence="2" type="ORF">PVAND_007811</name>
</gene>
<keyword evidence="3" id="KW-1185">Reference proteome</keyword>